<name>A0ACC6PBG7_9BACL</name>
<comment type="caution">
    <text evidence="1">The sequence shown here is derived from an EMBL/GenBank/DDBJ whole genome shotgun (WGS) entry which is preliminary data.</text>
</comment>
<organism evidence="1 2">
    <name type="scientific">Saccharibacillus sacchari</name>
    <dbReference type="NCBI Taxonomy" id="456493"/>
    <lineage>
        <taxon>Bacteria</taxon>
        <taxon>Bacillati</taxon>
        <taxon>Bacillota</taxon>
        <taxon>Bacilli</taxon>
        <taxon>Bacillales</taxon>
        <taxon>Paenibacillaceae</taxon>
        <taxon>Saccharibacillus</taxon>
    </lineage>
</organism>
<sequence>MSRDCTLFQDDDGRAYFISAARDNADLHVYRLADDYLNVDRLVHKLWQGEYREAPAVFKRGGRYYMLSSFCTGWAPNQGKYSIADSMEGNWSLLENFGDETTYGTQPAFVLKRSEGEFLYVSDRWNAQQYDQSGYVMLPIRFEEERPVLHLFEKIEFEAETGAIRFQS</sequence>
<gene>
    <name evidence="1" type="ORF">WKI47_10445</name>
</gene>
<dbReference type="Proteomes" id="UP001380953">
    <property type="component" value="Unassembled WGS sequence"/>
</dbReference>
<dbReference type="EMBL" id="JBBKAR010000033">
    <property type="protein sequence ID" value="MEJ8304310.1"/>
    <property type="molecule type" value="Genomic_DNA"/>
</dbReference>
<protein>
    <submittedName>
        <fullName evidence="1">Family 43 glycosylhydrolase</fullName>
    </submittedName>
</protein>
<accession>A0ACC6PBG7</accession>
<evidence type="ECO:0000313" key="1">
    <source>
        <dbReference type="EMBL" id="MEJ8304310.1"/>
    </source>
</evidence>
<proteinExistence type="predicted"/>
<evidence type="ECO:0000313" key="2">
    <source>
        <dbReference type="Proteomes" id="UP001380953"/>
    </source>
</evidence>
<reference evidence="1" key="1">
    <citation type="submission" date="2024-03" db="EMBL/GenBank/DDBJ databases">
        <title>Whole genome sequecning of epiphytes from Marcgravia umbellata leaves.</title>
        <authorList>
            <person name="Kumar G."/>
            <person name="Savka M.A."/>
        </authorList>
    </citation>
    <scope>NUCLEOTIDE SEQUENCE</scope>
    <source>
        <strain evidence="1">RIT_BL5</strain>
    </source>
</reference>
<keyword evidence="2" id="KW-1185">Reference proteome</keyword>